<dbReference type="AlphaFoldDB" id="A0A6N3EVP0"/>
<dbReference type="RefSeq" id="WP_022321963.1">
    <property type="nucleotide sequence ID" value="NZ_BQNZ01000003.1"/>
</dbReference>
<evidence type="ECO:0000313" key="1">
    <source>
        <dbReference type="EMBL" id="VYU44485.1"/>
    </source>
</evidence>
<sequence>MSFSNFHTVVRLFWFPYLPVQAVGSITTDSPVGLKEIEIRTLAGCVIRICDEINEKEQFSIIQACSYVQP</sequence>
<dbReference type="EMBL" id="CACRUV010000025">
    <property type="protein sequence ID" value="VYU44485.1"/>
    <property type="molecule type" value="Genomic_DNA"/>
</dbReference>
<accession>A0A6N3EVP0</accession>
<name>A0A6N3EVP0_9BACT</name>
<proteinExistence type="predicted"/>
<protein>
    <submittedName>
        <fullName evidence="1">Uncharacterized protein</fullName>
    </submittedName>
</protein>
<organism evidence="1">
    <name type="scientific">Parabacteroides merdae</name>
    <dbReference type="NCBI Taxonomy" id="46503"/>
    <lineage>
        <taxon>Bacteria</taxon>
        <taxon>Pseudomonadati</taxon>
        <taxon>Bacteroidota</taxon>
        <taxon>Bacteroidia</taxon>
        <taxon>Bacteroidales</taxon>
        <taxon>Tannerellaceae</taxon>
        <taxon>Parabacteroides</taxon>
    </lineage>
</organism>
<gene>
    <name evidence="1" type="ORF">PMLFYP103_02151</name>
</gene>
<reference evidence="1" key="1">
    <citation type="submission" date="2019-11" db="EMBL/GenBank/DDBJ databases">
        <authorList>
            <person name="Feng L."/>
        </authorList>
    </citation>
    <scope>NUCLEOTIDE SEQUENCE</scope>
    <source>
        <strain evidence="1">PmerdaeLFYP103</strain>
    </source>
</reference>